<accession>A0A427BAY3</accession>
<comment type="caution">
    <text evidence="2">The sequence shown here is derived from an EMBL/GenBank/DDBJ whole genome shotgun (WGS) entry which is preliminary data.</text>
</comment>
<proteinExistence type="predicted"/>
<sequence>MWQAHGWMGLWGNVQGYFAVLFHYSIMWTLMGTFGHDRPPWTLCLMNRVNDKESSYDLARGNALVNALRAATYAVTERTLPLIRKAEEFHASSHLTPLVDLSSGSLTFVQFVDVQVREATRDVLLRNANDDWLRVRQQAVLHDAGPAIELEWQLILDKDNEEDTINASGSTVTIIEWSNAMQQLTSLSLPQSTAAAMMRVVASHSSTQWCQSCIAEDRLLSNPKPAAVYKVGKTSHAALRTQTPTNWTTLRRSPKTDQQD</sequence>
<evidence type="ECO:0000313" key="3">
    <source>
        <dbReference type="Proteomes" id="UP000287651"/>
    </source>
</evidence>
<feature type="region of interest" description="Disordered" evidence="1">
    <location>
        <begin position="241"/>
        <end position="260"/>
    </location>
</feature>
<gene>
    <name evidence="2" type="ORF">B296_00008487</name>
</gene>
<protein>
    <submittedName>
        <fullName evidence="2">Uncharacterized protein</fullName>
    </submittedName>
</protein>
<feature type="compositionally biased region" description="Polar residues" evidence="1">
    <location>
        <begin position="241"/>
        <end position="251"/>
    </location>
</feature>
<dbReference type="EMBL" id="AMZH03000076">
    <property type="protein sequence ID" value="RRT85690.1"/>
    <property type="molecule type" value="Genomic_DNA"/>
</dbReference>
<dbReference type="AlphaFoldDB" id="A0A427BAY3"/>
<dbReference type="Proteomes" id="UP000287651">
    <property type="component" value="Unassembled WGS sequence"/>
</dbReference>
<reference evidence="2 3" key="1">
    <citation type="journal article" date="2014" name="Agronomy (Basel)">
        <title>A Draft Genome Sequence for Ensete ventricosum, the Drought-Tolerant Tree Against Hunger.</title>
        <authorList>
            <person name="Harrison J."/>
            <person name="Moore K.A."/>
            <person name="Paszkiewicz K."/>
            <person name="Jones T."/>
            <person name="Grant M."/>
            <person name="Ambacheew D."/>
            <person name="Muzemil S."/>
            <person name="Studholme D.J."/>
        </authorList>
    </citation>
    <scope>NUCLEOTIDE SEQUENCE [LARGE SCALE GENOMIC DNA]</scope>
</reference>
<organism evidence="2 3">
    <name type="scientific">Ensete ventricosum</name>
    <name type="common">Abyssinian banana</name>
    <name type="synonym">Musa ensete</name>
    <dbReference type="NCBI Taxonomy" id="4639"/>
    <lineage>
        <taxon>Eukaryota</taxon>
        <taxon>Viridiplantae</taxon>
        <taxon>Streptophyta</taxon>
        <taxon>Embryophyta</taxon>
        <taxon>Tracheophyta</taxon>
        <taxon>Spermatophyta</taxon>
        <taxon>Magnoliopsida</taxon>
        <taxon>Liliopsida</taxon>
        <taxon>Zingiberales</taxon>
        <taxon>Musaceae</taxon>
        <taxon>Ensete</taxon>
    </lineage>
</organism>
<evidence type="ECO:0000256" key="1">
    <source>
        <dbReference type="SAM" id="MobiDB-lite"/>
    </source>
</evidence>
<name>A0A427BAY3_ENSVE</name>
<evidence type="ECO:0000313" key="2">
    <source>
        <dbReference type="EMBL" id="RRT85690.1"/>
    </source>
</evidence>